<evidence type="ECO:0000256" key="2">
    <source>
        <dbReference type="ARBA" id="ARBA00022676"/>
    </source>
</evidence>
<accession>A0A0F9Z4H1</accession>
<proteinExistence type="inferred from homology"/>
<dbReference type="AlphaFoldDB" id="A0A0F9Z4H1"/>
<dbReference type="NCBIfam" id="TIGR01556">
    <property type="entry name" value="rhamnosyltran"/>
    <property type="match status" value="1"/>
</dbReference>
<keyword evidence="3" id="KW-0808">Transferase</keyword>
<dbReference type="InterPro" id="IPR029044">
    <property type="entry name" value="Nucleotide-diphossugar_trans"/>
</dbReference>
<dbReference type="EMBL" id="LAZR01000001">
    <property type="protein sequence ID" value="KKO12109.1"/>
    <property type="molecule type" value="Genomic_DNA"/>
</dbReference>
<organism evidence="5">
    <name type="scientific">marine sediment metagenome</name>
    <dbReference type="NCBI Taxonomy" id="412755"/>
    <lineage>
        <taxon>unclassified sequences</taxon>
        <taxon>metagenomes</taxon>
        <taxon>ecological metagenomes</taxon>
    </lineage>
</organism>
<feature type="domain" description="Glycosyltransferase 2-like" evidence="4">
    <location>
        <begin position="27"/>
        <end position="185"/>
    </location>
</feature>
<dbReference type="InterPro" id="IPR006446">
    <property type="entry name" value="RhaTrfase"/>
</dbReference>
<dbReference type="PANTHER" id="PTHR43179">
    <property type="entry name" value="RHAMNOSYLTRANSFERASE WBBL"/>
    <property type="match status" value="1"/>
</dbReference>
<evidence type="ECO:0000313" key="5">
    <source>
        <dbReference type="EMBL" id="KKO12109.1"/>
    </source>
</evidence>
<dbReference type="PANTHER" id="PTHR43179:SF12">
    <property type="entry name" value="GALACTOFURANOSYLTRANSFERASE GLFT2"/>
    <property type="match status" value="1"/>
</dbReference>
<dbReference type="CDD" id="cd02526">
    <property type="entry name" value="GT2_RfbF_like"/>
    <property type="match status" value="1"/>
</dbReference>
<evidence type="ECO:0000259" key="4">
    <source>
        <dbReference type="Pfam" id="PF00535"/>
    </source>
</evidence>
<sequence length="306" mass="34446">MESAMTDYSARRELCAVVVTWQPDLDVLLSLLAQLTAQSCDVIVVDNGSANANQLESLVSSLTAVTLLRWPDNKGLATAMNAGLQQAHDSNYELVFLFDQDSALTDGFCAGMLAAWRQAEAVSSVPVAAVGPRLQDPVSQRRTPFRLFRWWRRSDQAVAGTGDLFQADFLISSGCLFSQTALRRIGHMKDSYFIDNIDLEWCFRARARGFALFGTDAATLLHAIGEPGTSALVKAGWIVQHSPLRSYYSTRNRLHLYRQAYAPLSWKLRDCVRFLLKSLWLLLASPQRREYWLQIRRGMHDARELE</sequence>
<protein>
    <recommendedName>
        <fullName evidence="4">Glycosyltransferase 2-like domain-containing protein</fullName>
    </recommendedName>
</protein>
<gene>
    <name evidence="5" type="ORF">LCGC14_0001170</name>
</gene>
<evidence type="ECO:0000256" key="3">
    <source>
        <dbReference type="ARBA" id="ARBA00022679"/>
    </source>
</evidence>
<dbReference type="GO" id="GO:0016757">
    <property type="term" value="F:glycosyltransferase activity"/>
    <property type="evidence" value="ECO:0007669"/>
    <property type="project" value="UniProtKB-KW"/>
</dbReference>
<dbReference type="Pfam" id="PF00535">
    <property type="entry name" value="Glycos_transf_2"/>
    <property type="match status" value="1"/>
</dbReference>
<dbReference type="Gene3D" id="3.90.550.10">
    <property type="entry name" value="Spore Coat Polysaccharide Biosynthesis Protein SpsA, Chain A"/>
    <property type="match status" value="1"/>
</dbReference>
<comment type="similarity">
    <text evidence="1">Belongs to the glycosyltransferase 2 family.</text>
</comment>
<keyword evidence="2" id="KW-0328">Glycosyltransferase</keyword>
<comment type="caution">
    <text evidence="5">The sequence shown here is derived from an EMBL/GenBank/DDBJ whole genome shotgun (WGS) entry which is preliminary data.</text>
</comment>
<dbReference type="InterPro" id="IPR001173">
    <property type="entry name" value="Glyco_trans_2-like"/>
</dbReference>
<name>A0A0F9Z4H1_9ZZZZ</name>
<evidence type="ECO:0000256" key="1">
    <source>
        <dbReference type="ARBA" id="ARBA00006739"/>
    </source>
</evidence>
<reference evidence="5" key="1">
    <citation type="journal article" date="2015" name="Nature">
        <title>Complex archaea that bridge the gap between prokaryotes and eukaryotes.</title>
        <authorList>
            <person name="Spang A."/>
            <person name="Saw J.H."/>
            <person name="Jorgensen S.L."/>
            <person name="Zaremba-Niedzwiedzka K."/>
            <person name="Martijn J."/>
            <person name="Lind A.E."/>
            <person name="van Eijk R."/>
            <person name="Schleper C."/>
            <person name="Guy L."/>
            <person name="Ettema T.J."/>
        </authorList>
    </citation>
    <scope>NUCLEOTIDE SEQUENCE</scope>
</reference>
<dbReference type="SUPFAM" id="SSF53448">
    <property type="entry name" value="Nucleotide-diphospho-sugar transferases"/>
    <property type="match status" value="1"/>
</dbReference>